<feature type="region of interest" description="Disordered" evidence="1">
    <location>
        <begin position="1203"/>
        <end position="1229"/>
    </location>
</feature>
<dbReference type="Pfam" id="PF18911">
    <property type="entry name" value="PKD_4"/>
    <property type="match status" value="1"/>
</dbReference>
<evidence type="ECO:0000259" key="3">
    <source>
        <dbReference type="PROSITE" id="PS50093"/>
    </source>
</evidence>
<dbReference type="Gene3D" id="2.60.120.260">
    <property type="entry name" value="Galactose-binding domain-like"/>
    <property type="match status" value="1"/>
</dbReference>
<dbReference type="SUPFAM" id="SSF49299">
    <property type="entry name" value="PKD domain"/>
    <property type="match status" value="1"/>
</dbReference>
<proteinExistence type="predicted"/>
<reference evidence="4 5" key="1">
    <citation type="submission" date="2022-06" db="EMBL/GenBank/DDBJ databases">
        <title>Halomicroarcula sp. a new haloarchaeum isolate from saline soil.</title>
        <authorList>
            <person name="Strakova D."/>
            <person name="Galisteo C."/>
            <person name="Sanchez-Porro C."/>
            <person name="Ventosa A."/>
        </authorList>
    </citation>
    <scope>NUCLEOTIDE SEQUENCE [LARGE SCALE GENOMIC DNA]</scope>
    <source>
        <strain evidence="4 5">S3CR25-11</strain>
    </source>
</reference>
<keyword evidence="2" id="KW-0472">Membrane</keyword>
<dbReference type="InterPro" id="IPR013783">
    <property type="entry name" value="Ig-like_fold"/>
</dbReference>
<evidence type="ECO:0000256" key="2">
    <source>
        <dbReference type="SAM" id="Phobius"/>
    </source>
</evidence>
<dbReference type="Proteomes" id="UP001268864">
    <property type="component" value="Unassembled WGS sequence"/>
</dbReference>
<name>A0ABU2FS11_9EURY</name>
<dbReference type="InterPro" id="IPR022409">
    <property type="entry name" value="PKD/Chitinase_dom"/>
</dbReference>
<evidence type="ECO:0000313" key="5">
    <source>
        <dbReference type="Proteomes" id="UP001268864"/>
    </source>
</evidence>
<dbReference type="InterPro" id="IPR035986">
    <property type="entry name" value="PKD_dom_sf"/>
</dbReference>
<feature type="region of interest" description="Disordered" evidence="1">
    <location>
        <begin position="777"/>
        <end position="796"/>
    </location>
</feature>
<dbReference type="EMBL" id="JAMQOS010000005">
    <property type="protein sequence ID" value="MDS0283553.1"/>
    <property type="molecule type" value="Genomic_DNA"/>
</dbReference>
<gene>
    <name evidence="4" type="ORF">NDI86_15610</name>
</gene>
<dbReference type="Gene3D" id="2.60.40.10">
    <property type="entry name" value="Immunoglobulins"/>
    <property type="match status" value="2"/>
</dbReference>
<organism evidence="4 5">
    <name type="scientific">Haloarcula onubensis</name>
    <dbReference type="NCBI Taxonomy" id="2950539"/>
    <lineage>
        <taxon>Archaea</taxon>
        <taxon>Methanobacteriati</taxon>
        <taxon>Methanobacteriota</taxon>
        <taxon>Stenosarchaea group</taxon>
        <taxon>Halobacteria</taxon>
        <taxon>Halobacteriales</taxon>
        <taxon>Haloarculaceae</taxon>
        <taxon>Haloarcula</taxon>
    </lineage>
</organism>
<dbReference type="PROSITE" id="PS50093">
    <property type="entry name" value="PKD"/>
    <property type="match status" value="1"/>
</dbReference>
<keyword evidence="2" id="KW-1133">Transmembrane helix</keyword>
<accession>A0ABU2FS11</accession>
<comment type="caution">
    <text evidence="4">The sequence shown here is derived from an EMBL/GenBank/DDBJ whole genome shotgun (WGS) entry which is preliminary data.</text>
</comment>
<evidence type="ECO:0000313" key="4">
    <source>
        <dbReference type="EMBL" id="MDS0283553.1"/>
    </source>
</evidence>
<keyword evidence="5" id="KW-1185">Reference proteome</keyword>
<sequence length="1229" mass="127596">MDLVGDRRGQSIQVGAVLLFGALIIAFASYQAFVVPDQNRGVEFNHNQQVQSELQDLRNAIVSVGGSDERRSVTVALGTRYPSRLVARNPSPPSGSLETVGTDSDSVGLRISNAQAAGESARETGDFWNDSQRYTTGVLRYRPSYNVYASAPTTTYEHTVLYNRFDSGTITLANQSLVDGTEISLVVLNGTLSRASTEATSVDVRAVSSSTERVRIEDDGTGPVNITFASTRSAAYWDFLENTQPSVTSVTNASSGNGFYNVSVELQQGQTYTLKLTKVGVGTGVTGEDAAYLTDVEGDGASVSQGETTELTLEVRDRFNNPPDDISAVRVNASVAGSGSLRSTSKVPDEDGQVTFTYEAPSSGTGSQEVQFSYVGIDGSFDATTRQNVSMTVDVTAPSGGGGGAYAVTWTRPPFSQRIVSEQLVFRDGSSPLTESVGLRSIPFLARATGSGTTVAYATLDYSVSDGVVVRPVPTVGETDGSGYNGTVVQWQSDGRSSVFVASGGTGDEATATFDRLLNESFEHPNNALVSNGWQYNNSAGEGDSGVVSSVTAPAGSRVAYISGPASTTADRAVELNYTLDTGNYDTISVSYVAREPTADDDADTPDSGSNWEPGENLRVQYLASDGSWVTIDNISAQEGDRSVPYDQYRRTVIEDTANASHSGFRLRFVQRETTADDEWRIDAVDVVGATTSSVTAQNQAPVPAFRYSPDSPTSGESVTFDANRSDDPDDSDIASYQWDFGDGTTANGEQVSHSYGSDGSYTVTLTVTDGRGATATTTQTVSVGSGGGGGTRDPGFAYEDVNQDGLYQSGTDTQLSKSTLQGTYSAGAGNGLVVPDSVGAFNTNTDIDWSADGMFVGVDVSDDSSVTLDAGSGQLTLDGTQVQSLGAITATGDTVDVGGVSVDNYRNGNGNGQPVQITATGGSLSAANLQVAAPNDITLDGDGVTATGATLDNYQNANGAGSIDVTAGSGTADLGSATVRSLDDINVTGTDVTVSGATLDNYQNGNGNGRAIRLEASGGDVTATNSATVDSYNDIVVSGTNVDVSTATLDNDQNANGAGSIDVTATDSLTGTSTSFQSLNDINVTGGTVDVSSATVNNYQNGNGNGRAVRVDATAGSLTGTGLNVDSNEAIRLTGDTMDISDSDLNNYQNGNGQGDIRLETRSGDMVVERAVLTTNDANRAFVADTSGDDLFVQNGEFYQGNTNGNNGSLVNENNVDVNGTPARGSVS</sequence>
<feature type="region of interest" description="Disordered" evidence="1">
    <location>
        <begin position="704"/>
        <end position="734"/>
    </location>
</feature>
<protein>
    <submittedName>
        <fullName evidence="4">PKD domain-containing protein</fullName>
    </submittedName>
</protein>
<dbReference type="SMART" id="SM00089">
    <property type="entry name" value="PKD"/>
    <property type="match status" value="1"/>
</dbReference>
<feature type="compositionally biased region" description="Low complexity" evidence="1">
    <location>
        <begin position="1203"/>
        <end position="1216"/>
    </location>
</feature>
<feature type="domain" description="PKD" evidence="3">
    <location>
        <begin position="702"/>
        <end position="784"/>
    </location>
</feature>
<dbReference type="RefSeq" id="WP_310901384.1">
    <property type="nucleotide sequence ID" value="NZ_JAMQOS010000005.1"/>
</dbReference>
<evidence type="ECO:0000256" key="1">
    <source>
        <dbReference type="SAM" id="MobiDB-lite"/>
    </source>
</evidence>
<dbReference type="InterPro" id="IPR000601">
    <property type="entry name" value="PKD_dom"/>
</dbReference>
<feature type="transmembrane region" description="Helical" evidence="2">
    <location>
        <begin position="12"/>
        <end position="33"/>
    </location>
</feature>
<keyword evidence="2" id="KW-0812">Transmembrane</keyword>
<feature type="compositionally biased region" description="Polar residues" evidence="1">
    <location>
        <begin position="711"/>
        <end position="723"/>
    </location>
</feature>
<dbReference type="CDD" id="cd00146">
    <property type="entry name" value="PKD"/>
    <property type="match status" value="1"/>
</dbReference>